<name>A0A2P7U017_9NEIS</name>
<protein>
    <submittedName>
        <fullName evidence="1">Uncharacterized protein</fullName>
    </submittedName>
</protein>
<organism evidence="1 2">
    <name type="scientific">Neisseria iguanae</name>
    <dbReference type="NCBI Taxonomy" id="90242"/>
    <lineage>
        <taxon>Bacteria</taxon>
        <taxon>Pseudomonadati</taxon>
        <taxon>Pseudomonadota</taxon>
        <taxon>Betaproteobacteria</taxon>
        <taxon>Neisseriales</taxon>
        <taxon>Neisseriaceae</taxon>
        <taxon>Neisseria</taxon>
    </lineage>
</organism>
<dbReference type="EMBL" id="PXYY01000037">
    <property type="protein sequence ID" value="PSJ80307.1"/>
    <property type="molecule type" value="Genomic_DNA"/>
</dbReference>
<gene>
    <name evidence="1" type="ORF">C7N83_07145</name>
</gene>
<evidence type="ECO:0000313" key="2">
    <source>
        <dbReference type="Proteomes" id="UP000241868"/>
    </source>
</evidence>
<keyword evidence="2" id="KW-1185">Reference proteome</keyword>
<dbReference type="Proteomes" id="UP000241868">
    <property type="component" value="Unassembled WGS sequence"/>
</dbReference>
<evidence type="ECO:0000313" key="1">
    <source>
        <dbReference type="EMBL" id="PSJ80307.1"/>
    </source>
</evidence>
<reference evidence="1 2" key="1">
    <citation type="submission" date="2018-03" db="EMBL/GenBank/DDBJ databases">
        <title>Neisseria weixii sp. nov., isolated from the intestinal contents of Tibetan Plateau pika (Ochotona curzoniae) in Yushu, Qinghai Province, China.</title>
        <authorList>
            <person name="Gui Z."/>
        </authorList>
    </citation>
    <scope>NUCLEOTIDE SEQUENCE [LARGE SCALE GENOMIC DNA]</scope>
    <source>
        <strain evidence="1 2">ATCC 51483</strain>
    </source>
</reference>
<dbReference type="AlphaFoldDB" id="A0A2P7U017"/>
<accession>A0A2P7U017</accession>
<sequence length="76" mass="8721">MPSILTGFHCLKTTSLPAGNRYPEQQKGRYTRHNGGRPAYSLLSVSNAVLPGRWHSLSDPGHKHRYPYWLLSLLWF</sequence>
<proteinExistence type="predicted"/>
<comment type="caution">
    <text evidence="1">The sequence shown here is derived from an EMBL/GenBank/DDBJ whole genome shotgun (WGS) entry which is preliminary data.</text>
</comment>